<keyword evidence="11" id="KW-1185">Reference proteome</keyword>
<organism evidence="10 11">
    <name type="scientific">Winogradskyella bathintestinalis</name>
    <dbReference type="NCBI Taxonomy" id="3035208"/>
    <lineage>
        <taxon>Bacteria</taxon>
        <taxon>Pseudomonadati</taxon>
        <taxon>Bacteroidota</taxon>
        <taxon>Flavobacteriia</taxon>
        <taxon>Flavobacteriales</taxon>
        <taxon>Flavobacteriaceae</taxon>
        <taxon>Winogradskyella</taxon>
    </lineage>
</organism>
<dbReference type="InterPro" id="IPR022313">
    <property type="entry name" value="Phe/His_NH3-lyase_AS"/>
</dbReference>
<evidence type="ECO:0000313" key="11">
    <source>
        <dbReference type="Proteomes" id="UP001231197"/>
    </source>
</evidence>
<reference evidence="10 11" key="1">
    <citation type="journal article" date="2023" name="Int. J. Syst. Evol. Microbiol.">
        <title>Winogradskyella bathintestinalis sp. nov., isolated from the intestine of the deep-sea loosejaw dragonfish, Malacosteus niger.</title>
        <authorList>
            <person name="Uniacke-Lowe S."/>
            <person name="Johnson C.N."/>
            <person name="Stanton C."/>
            <person name="Hill C."/>
            <person name="Ross P."/>
        </authorList>
    </citation>
    <scope>NUCLEOTIDE SEQUENCE [LARGE SCALE GENOMIC DNA]</scope>
    <source>
        <strain evidence="10 11">APC 3343</strain>
    </source>
</reference>
<dbReference type="InterPro" id="IPR005921">
    <property type="entry name" value="HutH"/>
</dbReference>
<keyword evidence="3 8" id="KW-0369">Histidine metabolism</keyword>
<comment type="pathway">
    <text evidence="1 8">Amino-acid degradation; L-histidine degradation into L-glutamate; N-formimidoyl-L-glutamate from L-histidine: step 1/3.</text>
</comment>
<dbReference type="GO" id="GO:0004397">
    <property type="term" value="F:histidine ammonia-lyase activity"/>
    <property type="evidence" value="ECO:0007669"/>
    <property type="project" value="UniProtKB-EC"/>
</dbReference>
<evidence type="ECO:0000256" key="3">
    <source>
        <dbReference type="ARBA" id="ARBA00022808"/>
    </source>
</evidence>
<comment type="similarity">
    <text evidence="7">Belongs to the PAL/histidase family.</text>
</comment>
<comment type="subcellular location">
    <subcellularLocation>
        <location evidence="9">Cytoplasm</location>
    </subcellularLocation>
</comment>
<evidence type="ECO:0000256" key="5">
    <source>
        <dbReference type="ARBA" id="ARBA00049269"/>
    </source>
</evidence>
<evidence type="ECO:0000256" key="7">
    <source>
        <dbReference type="RuleBase" id="RU003954"/>
    </source>
</evidence>
<comment type="catalytic activity">
    <reaction evidence="5 8">
        <text>L-histidine = trans-urocanate + NH4(+)</text>
        <dbReference type="Rhea" id="RHEA:21232"/>
        <dbReference type="ChEBI" id="CHEBI:17771"/>
        <dbReference type="ChEBI" id="CHEBI:28938"/>
        <dbReference type="ChEBI" id="CHEBI:57595"/>
        <dbReference type="EC" id="4.3.1.3"/>
    </reaction>
</comment>
<dbReference type="NCBIfam" id="TIGR01225">
    <property type="entry name" value="hutH"/>
    <property type="match status" value="1"/>
</dbReference>
<protein>
    <recommendedName>
        <fullName evidence="2 6">Histidine ammonia-lyase</fullName>
        <ecNumber evidence="2 6">4.3.1.3</ecNumber>
    </recommendedName>
</protein>
<dbReference type="SUPFAM" id="SSF48557">
    <property type="entry name" value="L-aspartase-like"/>
    <property type="match status" value="1"/>
</dbReference>
<dbReference type="InterPro" id="IPR024083">
    <property type="entry name" value="Fumarase/histidase_N"/>
</dbReference>
<dbReference type="Proteomes" id="UP001231197">
    <property type="component" value="Unassembled WGS sequence"/>
</dbReference>
<dbReference type="InterPro" id="IPR001106">
    <property type="entry name" value="Aromatic_Lyase"/>
</dbReference>
<name>A0ABT7ZVD2_9FLAO</name>
<evidence type="ECO:0000256" key="4">
    <source>
        <dbReference type="ARBA" id="ARBA00023239"/>
    </source>
</evidence>
<dbReference type="InterPro" id="IPR008948">
    <property type="entry name" value="L-Aspartase-like"/>
</dbReference>
<dbReference type="PANTHER" id="PTHR10362">
    <property type="entry name" value="HISTIDINE AMMONIA-LYASE"/>
    <property type="match status" value="1"/>
</dbReference>
<dbReference type="RefSeq" id="WP_290206649.1">
    <property type="nucleotide sequence ID" value="NZ_JASDDK010000003.1"/>
</dbReference>
<evidence type="ECO:0000256" key="6">
    <source>
        <dbReference type="NCBIfam" id="TIGR01225"/>
    </source>
</evidence>
<dbReference type="Pfam" id="PF00221">
    <property type="entry name" value="Lyase_aromatic"/>
    <property type="match status" value="1"/>
</dbReference>
<accession>A0ABT7ZVD2</accession>
<evidence type="ECO:0000256" key="8">
    <source>
        <dbReference type="RuleBase" id="RU004479"/>
    </source>
</evidence>
<proteinExistence type="inferred from homology"/>
<dbReference type="EMBL" id="JASDDK010000003">
    <property type="protein sequence ID" value="MDN3492991.1"/>
    <property type="molecule type" value="Genomic_DNA"/>
</dbReference>
<dbReference type="EC" id="4.3.1.3" evidence="2 6"/>
<dbReference type="Gene3D" id="1.20.200.10">
    <property type="entry name" value="Fumarase/aspartase (Central domain)"/>
    <property type="match status" value="1"/>
</dbReference>
<comment type="caution">
    <text evidence="10">The sequence shown here is derived from an EMBL/GenBank/DDBJ whole genome shotgun (WGS) entry which is preliminary data.</text>
</comment>
<sequence length="511" mass="56863">MDNYHIISSEALDIVTIYNIFYENKKLKLSEASISNIQKCKAYLEHKLAKEKKPMYGINTGFGSLYNVKISDTDLSQLQENLVMSHACGTGERVPESIVKVMLLLKIQSLSYGHSGVQLETVNRLIDFFNNDIFPFVFTQGSLGASGDLAPLAHLALPLLGKGKVVHNNEEYEAESILNEFNWKPVKLEAKEGLALLNGTQFMSAYGVYLLLMSHKTSYLADIIASISLDAFDGRLDPFHDLVHAVRPHPGQRKVARRFNEFLKGSELIAREKEHVQDPYSFRCIPQVHGATKDTLDFVEKVILTEINSVTDNPNIFHEEDLIISGGNFHGQPLALALDYLKIAMAEIGNISERRVFQLVSGLRGLPAFLVDNPGLNSGFMIPQYTAASIVSANKQMATPASVDSIVSSNGQEDHVSMGANAATQAFTLVKNVDRVIAIELMNAAQALEFRRPLKTSPLLESFLEQYRKVVPFIKADEVLHDSIEASIQFLKNVDIEIEELFLNSYDLKSE</sequence>
<evidence type="ECO:0000313" key="10">
    <source>
        <dbReference type="EMBL" id="MDN3492991.1"/>
    </source>
</evidence>
<dbReference type="NCBIfam" id="NF006871">
    <property type="entry name" value="PRK09367.1"/>
    <property type="match status" value="1"/>
</dbReference>
<evidence type="ECO:0000256" key="2">
    <source>
        <dbReference type="ARBA" id="ARBA00012994"/>
    </source>
</evidence>
<dbReference type="Gene3D" id="1.10.275.10">
    <property type="entry name" value="Fumarase/aspartase (N-terminal domain)"/>
    <property type="match status" value="1"/>
</dbReference>
<evidence type="ECO:0000256" key="9">
    <source>
        <dbReference type="RuleBase" id="RU004480"/>
    </source>
</evidence>
<gene>
    <name evidence="10" type="primary">hutH</name>
    <name evidence="10" type="ORF">QMA06_09675</name>
</gene>
<keyword evidence="4 7" id="KW-0456">Lyase</keyword>
<evidence type="ECO:0000256" key="1">
    <source>
        <dbReference type="ARBA" id="ARBA00005113"/>
    </source>
</evidence>
<dbReference type="CDD" id="cd00332">
    <property type="entry name" value="PAL-HAL"/>
    <property type="match status" value="1"/>
</dbReference>
<dbReference type="PROSITE" id="PS00488">
    <property type="entry name" value="PAL_HISTIDASE"/>
    <property type="match status" value="1"/>
</dbReference>